<evidence type="ECO:0000313" key="3">
    <source>
        <dbReference type="Proteomes" id="UP000504637"/>
    </source>
</evidence>
<reference evidence="4" key="2">
    <citation type="submission" date="2020-04" db="EMBL/GenBank/DDBJ databases">
        <authorList>
            <consortium name="NCBI Genome Project"/>
        </authorList>
    </citation>
    <scope>NUCLEOTIDE SEQUENCE</scope>
    <source>
        <strain evidence="4">CBS 342.82</strain>
    </source>
</reference>
<dbReference type="AlphaFoldDB" id="A0A6J3ME20"/>
<sequence length="216" mass="24299">MAGSHDNATKQRIIAHMNNDHHDSVIRYLQHFGKVSAFTAYTGRMTDLDLNGLALSCQGKTYRVPFEPPMKSLAEARERTVKIDKDCRKALGHSDVTVKTFEWPQGGGAVAAALTLLTFVGFSQRWWFAPQGIVEQYVGASAAARMWSIQPYLFWILLGVHALESVVLAQTKLKKHSVNPRSTVYWQWIISNTIEGFPCGLRFGRLVKKLEAKQNH</sequence>
<dbReference type="PANTHER" id="PTHR37783:SF1">
    <property type="entry name" value="MEMBRANE PROTEIN, PUTATIVE (AFU_ORTHOLOGUE AFUA_1G04315)-RELATED"/>
    <property type="match status" value="1"/>
</dbReference>
<reference evidence="4" key="1">
    <citation type="submission" date="2020-01" db="EMBL/GenBank/DDBJ databases">
        <authorList>
            <consortium name="DOE Joint Genome Institute"/>
            <person name="Haridas S."/>
            <person name="Albert R."/>
            <person name="Binder M."/>
            <person name="Bloem J."/>
            <person name="Labutti K."/>
            <person name="Salamov A."/>
            <person name="Andreopoulos B."/>
            <person name="Baker S.E."/>
            <person name="Barry K."/>
            <person name="Bills G."/>
            <person name="Bluhm B.H."/>
            <person name="Cannon C."/>
            <person name="Castanera R."/>
            <person name="Culley D.E."/>
            <person name="Daum C."/>
            <person name="Ezra D."/>
            <person name="Gonzalez J.B."/>
            <person name="Henrissat B."/>
            <person name="Kuo A."/>
            <person name="Liang C."/>
            <person name="Lipzen A."/>
            <person name="Lutzoni F."/>
            <person name="Magnuson J."/>
            <person name="Mondo S."/>
            <person name="Nolan M."/>
            <person name="Ohm R."/>
            <person name="Pangilinan J."/>
            <person name="Park H.-J."/>
            <person name="Ramirez L."/>
            <person name="Alfaro M."/>
            <person name="Sun H."/>
            <person name="Tritt A."/>
            <person name="Yoshinaga Y."/>
            <person name="Zwiers L.-H."/>
            <person name="Turgeon B.G."/>
            <person name="Goodwin S.B."/>
            <person name="Spatafora J.W."/>
            <person name="Crous P.W."/>
            <person name="Grigoriev I.V."/>
        </authorList>
    </citation>
    <scope>NUCLEOTIDE SEQUENCE</scope>
    <source>
        <strain evidence="4">CBS 342.82</strain>
    </source>
</reference>
<evidence type="ECO:0000313" key="4">
    <source>
        <dbReference type="RefSeq" id="XP_033463297.1"/>
    </source>
</evidence>
<reference evidence="4" key="3">
    <citation type="submission" date="2025-08" db="UniProtKB">
        <authorList>
            <consortium name="RefSeq"/>
        </authorList>
    </citation>
    <scope>IDENTIFICATION</scope>
    <source>
        <strain evidence="4">CBS 342.82</strain>
    </source>
</reference>
<evidence type="ECO:0000256" key="1">
    <source>
        <dbReference type="SAM" id="Phobius"/>
    </source>
</evidence>
<dbReference type="Gene3D" id="3.20.180.10">
    <property type="entry name" value="PNP-oxidase-like"/>
    <property type="match status" value="1"/>
</dbReference>
<keyword evidence="1" id="KW-0472">Membrane</keyword>
<name>A0A6J3ME20_9PEZI</name>
<feature type="domain" description="DUF2470" evidence="2">
    <location>
        <begin position="10"/>
        <end position="82"/>
    </location>
</feature>
<evidence type="ECO:0000259" key="2">
    <source>
        <dbReference type="Pfam" id="PF10615"/>
    </source>
</evidence>
<dbReference type="RefSeq" id="XP_033463297.1">
    <property type="nucleotide sequence ID" value="XM_033603970.1"/>
</dbReference>
<dbReference type="OrthoDB" id="5553410at2759"/>
<keyword evidence="1" id="KW-0812">Transmembrane</keyword>
<gene>
    <name evidence="4" type="ORF">K489DRAFT_376661</name>
</gene>
<keyword evidence="1" id="KW-1133">Transmembrane helix</keyword>
<dbReference type="SUPFAM" id="SSF50475">
    <property type="entry name" value="FMN-binding split barrel"/>
    <property type="match status" value="1"/>
</dbReference>
<feature type="transmembrane region" description="Helical" evidence="1">
    <location>
        <begin position="109"/>
        <end position="129"/>
    </location>
</feature>
<dbReference type="PANTHER" id="PTHR37783">
    <property type="entry name" value="MEMBRANE PROTEIN, PUTATIVE (AFU_ORTHOLOGUE AFUA_1G04315)-RELATED"/>
    <property type="match status" value="1"/>
</dbReference>
<proteinExistence type="predicted"/>
<feature type="transmembrane region" description="Helical" evidence="1">
    <location>
        <begin position="149"/>
        <end position="169"/>
    </location>
</feature>
<keyword evidence="3" id="KW-1185">Reference proteome</keyword>
<dbReference type="Proteomes" id="UP000504637">
    <property type="component" value="Unplaced"/>
</dbReference>
<accession>A0A6J3ME20</accession>
<dbReference type="GeneID" id="54361770"/>
<organism evidence="4">
    <name type="scientific">Dissoconium aciculare CBS 342.82</name>
    <dbReference type="NCBI Taxonomy" id="1314786"/>
    <lineage>
        <taxon>Eukaryota</taxon>
        <taxon>Fungi</taxon>
        <taxon>Dikarya</taxon>
        <taxon>Ascomycota</taxon>
        <taxon>Pezizomycotina</taxon>
        <taxon>Dothideomycetes</taxon>
        <taxon>Dothideomycetidae</taxon>
        <taxon>Mycosphaerellales</taxon>
        <taxon>Dissoconiaceae</taxon>
        <taxon>Dissoconium</taxon>
    </lineage>
</organism>
<dbReference type="InterPro" id="IPR019595">
    <property type="entry name" value="DUF2470"/>
</dbReference>
<protein>
    <recommendedName>
        <fullName evidence="2">DUF2470 domain-containing protein</fullName>
    </recommendedName>
</protein>
<dbReference type="Pfam" id="PF10615">
    <property type="entry name" value="DUF2470"/>
    <property type="match status" value="1"/>
</dbReference>
<dbReference type="InterPro" id="IPR037119">
    <property type="entry name" value="Haem_oxidase_HugZ-like_sf"/>
</dbReference>